<evidence type="ECO:0000313" key="3">
    <source>
        <dbReference type="Proteomes" id="UP000199126"/>
    </source>
</evidence>
<keyword evidence="3" id="KW-1185">Reference proteome</keyword>
<dbReference type="RefSeq" id="WP_139246715.1">
    <property type="nucleotide sequence ID" value="NZ_FODV01000016.1"/>
</dbReference>
<keyword evidence="1" id="KW-0812">Transmembrane</keyword>
<proteinExistence type="predicted"/>
<organism evidence="2 3">
    <name type="scientific">Halogranum amylolyticum</name>
    <dbReference type="NCBI Taxonomy" id="660520"/>
    <lineage>
        <taxon>Archaea</taxon>
        <taxon>Methanobacteriati</taxon>
        <taxon>Methanobacteriota</taxon>
        <taxon>Stenosarchaea group</taxon>
        <taxon>Halobacteria</taxon>
        <taxon>Halobacteriales</taxon>
        <taxon>Haloferacaceae</taxon>
    </lineage>
</organism>
<evidence type="ECO:0000313" key="2">
    <source>
        <dbReference type="EMBL" id="SEP13917.1"/>
    </source>
</evidence>
<feature type="transmembrane region" description="Helical" evidence="1">
    <location>
        <begin position="7"/>
        <end position="27"/>
    </location>
</feature>
<protein>
    <submittedName>
        <fullName evidence="2">Uncharacterized protein</fullName>
    </submittedName>
</protein>
<dbReference type="EMBL" id="FODV01000016">
    <property type="protein sequence ID" value="SEP13917.1"/>
    <property type="molecule type" value="Genomic_DNA"/>
</dbReference>
<reference evidence="3" key="1">
    <citation type="submission" date="2016-10" db="EMBL/GenBank/DDBJ databases">
        <authorList>
            <person name="Varghese N."/>
            <person name="Submissions S."/>
        </authorList>
    </citation>
    <scope>NUCLEOTIDE SEQUENCE [LARGE SCALE GENOMIC DNA]</scope>
    <source>
        <strain evidence="3">CGMCC 1.10121</strain>
    </source>
</reference>
<accession>A0A1H8VFD4</accession>
<keyword evidence="1" id="KW-0472">Membrane</keyword>
<gene>
    <name evidence="2" type="ORF">SAMN04487948_11639</name>
</gene>
<dbReference type="Proteomes" id="UP000199126">
    <property type="component" value="Unassembled WGS sequence"/>
</dbReference>
<sequence length="61" mass="6441">MVGVLDGVYLLAVVAMAIAGIGLLARTVADNSESEKSQWLEWASFSVVAVFLLALAIEFLA</sequence>
<name>A0A1H8VFD4_9EURY</name>
<feature type="transmembrane region" description="Helical" evidence="1">
    <location>
        <begin position="39"/>
        <end position="60"/>
    </location>
</feature>
<dbReference type="AlphaFoldDB" id="A0A1H8VFD4"/>
<evidence type="ECO:0000256" key="1">
    <source>
        <dbReference type="SAM" id="Phobius"/>
    </source>
</evidence>
<keyword evidence="1" id="KW-1133">Transmembrane helix</keyword>